<evidence type="ECO:0000313" key="1">
    <source>
        <dbReference type="EMBL" id="SEF99983.1"/>
    </source>
</evidence>
<dbReference type="AlphaFoldDB" id="A0A1H5WKV6"/>
<reference evidence="1 2" key="1">
    <citation type="submission" date="2016-10" db="EMBL/GenBank/DDBJ databases">
        <authorList>
            <person name="de Groot N.N."/>
        </authorList>
    </citation>
    <scope>NUCLEOTIDE SEQUENCE [LARGE SCALE GENOMIC DNA]</scope>
    <source>
        <strain evidence="1 2">DSM 22489</strain>
    </source>
</reference>
<proteinExistence type="predicted"/>
<dbReference type="RefSeq" id="WP_103932533.1">
    <property type="nucleotide sequence ID" value="NZ_FNVA01000002.1"/>
</dbReference>
<gene>
    <name evidence="1" type="ORF">SAMN05421819_1626</name>
</gene>
<organism evidence="1 2">
    <name type="scientific">Bryocella elongata</name>
    <dbReference type="NCBI Taxonomy" id="863522"/>
    <lineage>
        <taxon>Bacteria</taxon>
        <taxon>Pseudomonadati</taxon>
        <taxon>Acidobacteriota</taxon>
        <taxon>Terriglobia</taxon>
        <taxon>Terriglobales</taxon>
        <taxon>Acidobacteriaceae</taxon>
        <taxon>Bryocella</taxon>
    </lineage>
</organism>
<name>A0A1H5WKV6_9BACT</name>
<dbReference type="Proteomes" id="UP000236728">
    <property type="component" value="Unassembled WGS sequence"/>
</dbReference>
<evidence type="ECO:0000313" key="2">
    <source>
        <dbReference type="Proteomes" id="UP000236728"/>
    </source>
</evidence>
<accession>A0A1H5WKV6</accession>
<dbReference type="EMBL" id="FNVA01000002">
    <property type="protein sequence ID" value="SEF99983.1"/>
    <property type="molecule type" value="Genomic_DNA"/>
</dbReference>
<protein>
    <submittedName>
        <fullName evidence="1">Uncharacterized protein</fullName>
    </submittedName>
</protein>
<keyword evidence="2" id="KW-1185">Reference proteome</keyword>
<sequence>MSQPNAASTSWNVDRTTALYERPALEPQDVASFNAVKGDIETSFSSGQVARFLESLTRTGLRIREFESVASAGKLGLQTAPLYAKLSAGDQGQIRELYLAKLEQVDPALRKKFFKLYAYY</sequence>
<dbReference type="OrthoDB" id="121895at2"/>